<dbReference type="InterPro" id="IPR027267">
    <property type="entry name" value="AH/BAR_dom_sf"/>
</dbReference>
<proteinExistence type="predicted"/>
<dbReference type="PANTHER" id="PTHR31962:SF1">
    <property type="entry name" value="SPHINGOLIPID LONG CHAIN BASE-RESPONSIVE PROTEIN PIL1"/>
    <property type="match status" value="1"/>
</dbReference>
<dbReference type="GO" id="GO:0070941">
    <property type="term" value="P:eisosome assembly"/>
    <property type="evidence" value="ECO:0007669"/>
    <property type="project" value="TreeGrafter"/>
</dbReference>
<dbReference type="Proteomes" id="UP000789570">
    <property type="component" value="Unassembled WGS sequence"/>
</dbReference>
<reference evidence="3" key="1">
    <citation type="submission" date="2021-06" db="EMBL/GenBank/DDBJ databases">
        <authorList>
            <person name="Kallberg Y."/>
            <person name="Tangrot J."/>
            <person name="Rosling A."/>
        </authorList>
    </citation>
    <scope>NUCLEOTIDE SEQUENCE</scope>
    <source>
        <strain evidence="3">UK204</strain>
    </source>
</reference>
<organism evidence="3 4">
    <name type="scientific">Funneliformis caledonium</name>
    <dbReference type="NCBI Taxonomy" id="1117310"/>
    <lineage>
        <taxon>Eukaryota</taxon>
        <taxon>Fungi</taxon>
        <taxon>Fungi incertae sedis</taxon>
        <taxon>Mucoromycota</taxon>
        <taxon>Glomeromycotina</taxon>
        <taxon>Glomeromycetes</taxon>
        <taxon>Glomerales</taxon>
        <taxon>Glomeraceae</taxon>
        <taxon>Funneliformis</taxon>
    </lineage>
</organism>
<comment type="caution">
    <text evidence="3">The sequence shown here is derived from an EMBL/GenBank/DDBJ whole genome shotgun (WGS) entry which is preliminary data.</text>
</comment>
<feature type="compositionally biased region" description="Polar residues" evidence="2">
    <location>
        <begin position="276"/>
        <end position="288"/>
    </location>
</feature>
<accession>A0A9N9E8J5</accession>
<evidence type="ECO:0000313" key="4">
    <source>
        <dbReference type="Proteomes" id="UP000789570"/>
    </source>
</evidence>
<evidence type="ECO:0000256" key="1">
    <source>
        <dbReference type="SAM" id="Coils"/>
    </source>
</evidence>
<dbReference type="Pfam" id="PF13805">
    <property type="entry name" value="Pil1"/>
    <property type="match status" value="1"/>
</dbReference>
<keyword evidence="1" id="KW-0175">Coiled coil</keyword>
<dbReference type="AlphaFoldDB" id="A0A9N9E8J5"/>
<dbReference type="GO" id="GO:0005886">
    <property type="term" value="C:plasma membrane"/>
    <property type="evidence" value="ECO:0007669"/>
    <property type="project" value="TreeGrafter"/>
</dbReference>
<sequence length="421" mass="47697">MKAIRNFHLDTVATDIRRNLTSINSIVNNDTKHLTKLLAAERGVCDSLSTLTYEQNEAAKYLSIWGKSEDVDLGDITEKLALLFAKLSEYEGILAERYAQYRGHLKDIRSREETMREHRLKKESLWNKIEKEERKASHSKHPEAAEQKLKEFQKELEKVEKESLEGNLQETALADFKRQKLQTALLLQLDGFLEFGEKLLIIANYSRDIVEQISVETTTPGEPRKTYTGYEKTSQAISNATAALSAWAPKHRPDDSITTTVTSDVDVPTPPTFDSSNRNPTSGSPLTDDSNEADHSDLDHSEVETENPRDKSDQSTEIKSVLIETSTIDDEENENESVVFSSIPRPPTPPKVNTVKFEDSEQESPPLIKEQTINENVQTLSQESTENSHEKLAIPSTKKKKSHKQKDMKYVHFSDVEDEIP</sequence>
<name>A0A9N9E8J5_9GLOM</name>
<dbReference type="InterPro" id="IPR028245">
    <property type="entry name" value="PIL1/LSP1"/>
</dbReference>
<feature type="compositionally biased region" description="Low complexity" evidence="2">
    <location>
        <begin position="256"/>
        <end position="275"/>
    </location>
</feature>
<feature type="compositionally biased region" description="Polar residues" evidence="2">
    <location>
        <begin position="371"/>
        <end position="385"/>
    </location>
</feature>
<evidence type="ECO:0000313" key="3">
    <source>
        <dbReference type="EMBL" id="CAG8664553.1"/>
    </source>
</evidence>
<evidence type="ECO:0000256" key="2">
    <source>
        <dbReference type="SAM" id="MobiDB-lite"/>
    </source>
</evidence>
<gene>
    <name evidence="3" type="ORF">FCALED_LOCUS11709</name>
</gene>
<dbReference type="Gene3D" id="1.20.1270.60">
    <property type="entry name" value="Arfaptin homology (AH) domain/BAR domain"/>
    <property type="match status" value="1"/>
</dbReference>
<dbReference type="PANTHER" id="PTHR31962">
    <property type="entry name" value="SPHINGOLIPID LONG CHAIN BASE-RESPONSIVE PROTEIN PIL1"/>
    <property type="match status" value="1"/>
</dbReference>
<dbReference type="GO" id="GO:0036286">
    <property type="term" value="C:eisosome filament"/>
    <property type="evidence" value="ECO:0007669"/>
    <property type="project" value="TreeGrafter"/>
</dbReference>
<keyword evidence="4" id="KW-1185">Reference proteome</keyword>
<dbReference type="GO" id="GO:0008289">
    <property type="term" value="F:lipid binding"/>
    <property type="evidence" value="ECO:0007669"/>
    <property type="project" value="TreeGrafter"/>
</dbReference>
<dbReference type="GO" id="GO:0006897">
    <property type="term" value="P:endocytosis"/>
    <property type="evidence" value="ECO:0007669"/>
    <property type="project" value="TreeGrafter"/>
</dbReference>
<feature type="compositionally biased region" description="Basic and acidic residues" evidence="2">
    <location>
        <begin position="292"/>
        <end position="316"/>
    </location>
</feature>
<feature type="region of interest" description="Disordered" evidence="2">
    <location>
        <begin position="246"/>
        <end position="421"/>
    </location>
</feature>
<protein>
    <submittedName>
        <fullName evidence="3">1041_t:CDS:1</fullName>
    </submittedName>
</protein>
<feature type="compositionally biased region" description="Basic and acidic residues" evidence="2">
    <location>
        <begin position="405"/>
        <end position="415"/>
    </location>
</feature>
<dbReference type="EMBL" id="CAJVPQ010005135">
    <property type="protein sequence ID" value="CAG8664553.1"/>
    <property type="molecule type" value="Genomic_DNA"/>
</dbReference>
<feature type="compositionally biased region" description="Polar residues" evidence="2">
    <location>
        <begin position="317"/>
        <end position="326"/>
    </location>
</feature>
<feature type="coiled-coil region" evidence="1">
    <location>
        <begin position="142"/>
        <end position="169"/>
    </location>
</feature>
<dbReference type="OrthoDB" id="5599269at2759"/>